<accession>A0A7W9HND2</accession>
<evidence type="ECO:0000313" key="1">
    <source>
        <dbReference type="EMBL" id="MBB5805191.1"/>
    </source>
</evidence>
<dbReference type="AlphaFoldDB" id="A0A7W9HND2"/>
<comment type="caution">
    <text evidence="1">The sequence shown here is derived from an EMBL/GenBank/DDBJ whole genome shotgun (WGS) entry which is preliminary data.</text>
</comment>
<reference evidence="1 2" key="1">
    <citation type="submission" date="2020-08" db="EMBL/GenBank/DDBJ databases">
        <title>Sequencing the genomes of 1000 actinobacteria strains.</title>
        <authorList>
            <person name="Klenk H.-P."/>
        </authorList>
    </citation>
    <scope>NUCLEOTIDE SEQUENCE [LARGE SCALE GENOMIC DNA]</scope>
    <source>
        <strain evidence="1 2">DSM 45486</strain>
    </source>
</reference>
<evidence type="ECO:0000313" key="2">
    <source>
        <dbReference type="Proteomes" id="UP000552097"/>
    </source>
</evidence>
<sequence length="49" mass="5364">MLHVPGYEKKLDFTTFDGRVEDAVARAALLGPDNPATDVGRLVRTVLHT</sequence>
<gene>
    <name evidence="1" type="ORF">F4560_004959</name>
</gene>
<keyword evidence="2" id="KW-1185">Reference proteome</keyword>
<name>A0A7W9HND2_9PSEU</name>
<proteinExistence type="predicted"/>
<dbReference type="EMBL" id="JACHMO010000001">
    <property type="protein sequence ID" value="MBB5805191.1"/>
    <property type="molecule type" value="Genomic_DNA"/>
</dbReference>
<protein>
    <submittedName>
        <fullName evidence="1">Uncharacterized protein</fullName>
    </submittedName>
</protein>
<dbReference type="Proteomes" id="UP000552097">
    <property type="component" value="Unassembled WGS sequence"/>
</dbReference>
<organism evidence="1 2">
    <name type="scientific">Saccharothrix ecbatanensis</name>
    <dbReference type="NCBI Taxonomy" id="1105145"/>
    <lineage>
        <taxon>Bacteria</taxon>
        <taxon>Bacillati</taxon>
        <taxon>Actinomycetota</taxon>
        <taxon>Actinomycetes</taxon>
        <taxon>Pseudonocardiales</taxon>
        <taxon>Pseudonocardiaceae</taxon>
        <taxon>Saccharothrix</taxon>
    </lineage>
</organism>
<dbReference type="RefSeq" id="WP_184923542.1">
    <property type="nucleotide sequence ID" value="NZ_JACHMO010000001.1"/>
</dbReference>